<feature type="compositionally biased region" description="Polar residues" evidence="1">
    <location>
        <begin position="385"/>
        <end position="394"/>
    </location>
</feature>
<evidence type="ECO:0000259" key="2">
    <source>
        <dbReference type="PROSITE" id="PS50805"/>
    </source>
</evidence>
<dbReference type="PROSITE" id="PS50805">
    <property type="entry name" value="KRAB"/>
    <property type="match status" value="1"/>
</dbReference>
<protein>
    <recommendedName>
        <fullName evidence="2">KRAB domain-containing protein</fullName>
    </recommendedName>
</protein>
<reference evidence="3" key="1">
    <citation type="journal article" date="2023" name="DNA Res.">
        <title>Chromosome-level genome assembly of Phrynocephalus forsythii using third-generation DNA sequencing and Hi-C analysis.</title>
        <authorList>
            <person name="Qi Y."/>
            <person name="Zhao W."/>
            <person name="Zhao Y."/>
            <person name="Niu C."/>
            <person name="Cao S."/>
            <person name="Zhang Y."/>
        </authorList>
    </citation>
    <scope>NUCLEOTIDE SEQUENCE</scope>
    <source>
        <tissue evidence="3">Muscle</tissue>
    </source>
</reference>
<organism evidence="3 4">
    <name type="scientific">Phrynocephalus forsythii</name>
    <dbReference type="NCBI Taxonomy" id="171643"/>
    <lineage>
        <taxon>Eukaryota</taxon>
        <taxon>Metazoa</taxon>
        <taxon>Chordata</taxon>
        <taxon>Craniata</taxon>
        <taxon>Vertebrata</taxon>
        <taxon>Euteleostomi</taxon>
        <taxon>Lepidosauria</taxon>
        <taxon>Squamata</taxon>
        <taxon>Bifurcata</taxon>
        <taxon>Unidentata</taxon>
        <taxon>Episquamata</taxon>
        <taxon>Toxicofera</taxon>
        <taxon>Iguania</taxon>
        <taxon>Acrodonta</taxon>
        <taxon>Agamidae</taxon>
        <taxon>Agaminae</taxon>
        <taxon>Phrynocephalus</taxon>
    </lineage>
</organism>
<feature type="compositionally biased region" description="Polar residues" evidence="1">
    <location>
        <begin position="264"/>
        <end position="273"/>
    </location>
</feature>
<feature type="compositionally biased region" description="Basic residues" evidence="1">
    <location>
        <begin position="395"/>
        <end position="409"/>
    </location>
</feature>
<evidence type="ECO:0000313" key="4">
    <source>
        <dbReference type="Proteomes" id="UP001142489"/>
    </source>
</evidence>
<dbReference type="Proteomes" id="UP001142489">
    <property type="component" value="Unassembled WGS sequence"/>
</dbReference>
<dbReference type="OrthoDB" id="9050128at2759"/>
<feature type="region of interest" description="Disordered" evidence="1">
    <location>
        <begin position="340"/>
        <end position="439"/>
    </location>
</feature>
<feature type="compositionally biased region" description="Basic and acidic residues" evidence="1">
    <location>
        <begin position="427"/>
        <end position="436"/>
    </location>
</feature>
<accession>A0A9Q0XJN0</accession>
<proteinExistence type="predicted"/>
<dbReference type="InterPro" id="IPR001909">
    <property type="entry name" value="KRAB"/>
</dbReference>
<feature type="compositionally biased region" description="Polar residues" evidence="1">
    <location>
        <begin position="518"/>
        <end position="534"/>
    </location>
</feature>
<feature type="region of interest" description="Disordered" evidence="1">
    <location>
        <begin position="226"/>
        <end position="276"/>
    </location>
</feature>
<name>A0A9Q0XJN0_9SAUR</name>
<feature type="compositionally biased region" description="Polar residues" evidence="1">
    <location>
        <begin position="410"/>
        <end position="423"/>
    </location>
</feature>
<feature type="region of interest" description="Disordered" evidence="1">
    <location>
        <begin position="572"/>
        <end position="620"/>
    </location>
</feature>
<keyword evidence="4" id="KW-1185">Reference proteome</keyword>
<evidence type="ECO:0000256" key="1">
    <source>
        <dbReference type="SAM" id="MobiDB-lite"/>
    </source>
</evidence>
<gene>
    <name evidence="3" type="ORF">JRQ81_003340</name>
</gene>
<feature type="compositionally biased region" description="Basic and acidic residues" evidence="1">
    <location>
        <begin position="238"/>
        <end position="250"/>
    </location>
</feature>
<dbReference type="EMBL" id="JAPFRF010000011">
    <property type="protein sequence ID" value="KAJ7317178.1"/>
    <property type="molecule type" value="Genomic_DNA"/>
</dbReference>
<dbReference type="AlphaFoldDB" id="A0A9Q0XJN0"/>
<sequence>MLLRLLPGTEGGCGEPAQAGDACLGALPPRASPPPPPPSPLQPVWPRLPGDVGTCCPRLRGKLNSLDESHGTGPGVGEGMLGVGVAQALPRHVAGRFQMSGSGPRGRMTRVGCVLEEKALVKMAEVPEAFVEVTVSSTGELRSLGSHCTQKTLHKSVMQEDRRVEASLGGFPIHNSELLTRLDRGEVAWVPELHSSDESADEGPVKPTLKRWPKGGAWWERYRSPAKYPSSDSSSSDDDQRSEVEDEKPPRGGRRLTILRRSILDSSKGNGSPNKIHENKRYCEYIKSLRQKRANHLAELEGIHTGPNLYKGWIRKQSITRKSHQKSHTEGKYNKCIYSQGKRRGGLPANTKPQATSKIAEDNFLEDTRTSETEAQAVLGKGSNLGASEQQKMQTKVHVKISRKSKKHSQQNNREVSASQTVQPGKRLREEDEPQKNSKKVCLQSCEMARVGWQSTSRAMPRRKSKRKVCLAGQQVRFCFCQKEEGSKMALGKIASNSRVCKKSPNSQVLGKEPEDIANSQRTQKCQAYNSSDQAEPHSLPAVPRNDVEQNISRIQMADGLSDGGLQQVRTASFRQQREAQPMSPGEPFSHSREAGGGCTEDLRKTTTEPQSGAHQRKAIASQLQAIEIQDKYTPAAEFGGEESG</sequence>
<feature type="region of interest" description="Disordered" evidence="1">
    <location>
        <begin position="503"/>
        <end position="544"/>
    </location>
</feature>
<feature type="compositionally biased region" description="Pro residues" evidence="1">
    <location>
        <begin position="30"/>
        <end position="41"/>
    </location>
</feature>
<feature type="region of interest" description="Disordered" evidence="1">
    <location>
        <begin position="1"/>
        <end position="41"/>
    </location>
</feature>
<evidence type="ECO:0000313" key="3">
    <source>
        <dbReference type="EMBL" id="KAJ7317178.1"/>
    </source>
</evidence>
<feature type="domain" description="KRAB" evidence="2">
    <location>
        <begin position="128"/>
        <end position="201"/>
    </location>
</feature>
<comment type="caution">
    <text evidence="3">The sequence shown here is derived from an EMBL/GenBank/DDBJ whole genome shotgun (WGS) entry which is preliminary data.</text>
</comment>
<dbReference type="GO" id="GO:0006355">
    <property type="term" value="P:regulation of DNA-templated transcription"/>
    <property type="evidence" value="ECO:0007669"/>
    <property type="project" value="InterPro"/>
</dbReference>